<dbReference type="Pfam" id="PF13739">
    <property type="entry name" value="PdaC"/>
    <property type="match status" value="1"/>
</dbReference>
<evidence type="ECO:0000259" key="1">
    <source>
        <dbReference type="Pfam" id="PF11738"/>
    </source>
</evidence>
<dbReference type="InterPro" id="IPR025303">
    <property type="entry name" value="PdaC"/>
</dbReference>
<dbReference type="Pfam" id="PF11738">
    <property type="entry name" value="DUF3298"/>
    <property type="match status" value="1"/>
</dbReference>
<protein>
    <submittedName>
        <fullName evidence="3">DUF3298 domain-containing protein</fullName>
    </submittedName>
</protein>
<dbReference type="EMBL" id="WRXN01000001">
    <property type="protein sequence ID" value="MVT07262.1"/>
    <property type="molecule type" value="Genomic_DNA"/>
</dbReference>
<feature type="domain" description="Deacetylase PdaC" evidence="2">
    <location>
        <begin position="168"/>
        <end position="260"/>
    </location>
</feature>
<dbReference type="Gene3D" id="3.90.640.20">
    <property type="entry name" value="Heat-shock cognate protein, ATPase"/>
    <property type="match status" value="1"/>
</dbReference>
<keyword evidence="4" id="KW-1185">Reference proteome</keyword>
<dbReference type="Proteomes" id="UP000461730">
    <property type="component" value="Unassembled WGS sequence"/>
</dbReference>
<sequence>MRRILLLAVTCCVLASCGSKRGNKPSATTHVTDLKTTPYYYLQLKGTIGNEHITMQLIKSGPLLFKGYYVYDNVGEPIMVWGNPDDDEIVLYENTDPTEERTFKGRLDSAGVFKGKWRGKGTTYEFTLQPDFAEATPLDVYYSVDSVNLLPGNPNTPIGEASNCIVWPAAATEPSVADFIKKSISGGRQVADVAGFVKRDIDSFLVTYKTTARDLDTTEGIPATASWSADADMKVVWNRYPLLVFEYFSYEYTGGAHGNYGAQYQVLDLEKKKILTLDDVFRADYKKVLVPELEKAFRRIYKLEPERPLSSILLEKEISPNNNFLITDKGVAFSYTPYEIGPYAMGQVTLFIPFKDIESVLKK</sequence>
<feature type="domain" description="DUF3298" evidence="1">
    <location>
        <begin position="278"/>
        <end position="355"/>
    </location>
</feature>
<dbReference type="InterPro" id="IPR037126">
    <property type="entry name" value="PdaC/RsiV-like_sf"/>
</dbReference>
<reference evidence="3 4" key="1">
    <citation type="submission" date="2019-12" db="EMBL/GenBank/DDBJ databases">
        <title>Chitinophaga sp. strain ysch24 (GDMCC 1.1355), whole genome shotgun sequence.</title>
        <authorList>
            <person name="Zhang X."/>
        </authorList>
    </citation>
    <scope>NUCLEOTIDE SEQUENCE [LARGE SCALE GENOMIC DNA]</scope>
    <source>
        <strain evidence="4">ysch24</strain>
    </source>
</reference>
<dbReference type="RefSeq" id="WP_157304668.1">
    <property type="nucleotide sequence ID" value="NZ_WRXN01000001.1"/>
</dbReference>
<name>A0A7K1TYU7_9BACT</name>
<proteinExistence type="predicted"/>
<organism evidence="3 4">
    <name type="scientific">Chitinophaga tropicalis</name>
    <dbReference type="NCBI Taxonomy" id="2683588"/>
    <lineage>
        <taxon>Bacteria</taxon>
        <taxon>Pseudomonadati</taxon>
        <taxon>Bacteroidota</taxon>
        <taxon>Chitinophagia</taxon>
        <taxon>Chitinophagales</taxon>
        <taxon>Chitinophagaceae</taxon>
        <taxon>Chitinophaga</taxon>
    </lineage>
</organism>
<dbReference type="AlphaFoldDB" id="A0A7K1TYU7"/>
<dbReference type="Gene3D" id="3.30.565.40">
    <property type="entry name" value="Fervidobacterium nodosum Rt17-B1 like"/>
    <property type="match status" value="1"/>
</dbReference>
<evidence type="ECO:0000259" key="2">
    <source>
        <dbReference type="Pfam" id="PF13739"/>
    </source>
</evidence>
<dbReference type="PROSITE" id="PS51257">
    <property type="entry name" value="PROKAR_LIPOPROTEIN"/>
    <property type="match status" value="1"/>
</dbReference>
<comment type="caution">
    <text evidence="3">The sequence shown here is derived from an EMBL/GenBank/DDBJ whole genome shotgun (WGS) entry which is preliminary data.</text>
</comment>
<evidence type="ECO:0000313" key="4">
    <source>
        <dbReference type="Proteomes" id="UP000461730"/>
    </source>
</evidence>
<evidence type="ECO:0000313" key="3">
    <source>
        <dbReference type="EMBL" id="MVT07262.1"/>
    </source>
</evidence>
<gene>
    <name evidence="3" type="ORF">GO493_03245</name>
</gene>
<dbReference type="InterPro" id="IPR021729">
    <property type="entry name" value="DUF3298"/>
</dbReference>
<accession>A0A7K1TYU7</accession>